<evidence type="ECO:0000259" key="2">
    <source>
        <dbReference type="PROSITE" id="PS50110"/>
    </source>
</evidence>
<feature type="modified residue" description="4-aspartylphosphate" evidence="1">
    <location>
        <position position="64"/>
    </location>
</feature>
<dbReference type="Proteomes" id="UP001526430">
    <property type="component" value="Unassembled WGS sequence"/>
</dbReference>
<accession>A0ABT3P1H9</accession>
<sequence length="128" mass="13516">MLASSVPSSLSGLRVLLAENEVVTGLALSCELTRLGCQVLGPLQRLEEALAVAEAESFDVAILDVALQGGARSTAVAEALRRRAIPFIVTTGYRAEEVKGEYGDCLVLSKPYSPKEVQKALARMTPAA</sequence>
<dbReference type="EMBL" id="JAPFQI010000031">
    <property type="protein sequence ID" value="MCW8088265.1"/>
    <property type="molecule type" value="Genomic_DNA"/>
</dbReference>
<dbReference type="InterPro" id="IPR011006">
    <property type="entry name" value="CheY-like_superfamily"/>
</dbReference>
<dbReference type="PROSITE" id="PS50110">
    <property type="entry name" value="RESPONSE_REGULATORY"/>
    <property type="match status" value="1"/>
</dbReference>
<proteinExistence type="predicted"/>
<dbReference type="InterPro" id="IPR001789">
    <property type="entry name" value="Sig_transdc_resp-reg_receiver"/>
</dbReference>
<name>A0ABT3P1H9_9PROT</name>
<comment type="caution">
    <text evidence="3">The sequence shown here is derived from an EMBL/GenBank/DDBJ whole genome shotgun (WGS) entry which is preliminary data.</text>
</comment>
<keyword evidence="1" id="KW-0597">Phosphoprotein</keyword>
<reference evidence="3 4" key="1">
    <citation type="submission" date="2022-10" db="EMBL/GenBank/DDBJ databases">
        <title>Roseococcus glaciei nov., sp. nov., isolated from glacier.</title>
        <authorList>
            <person name="Liu Q."/>
            <person name="Xin Y.-H."/>
        </authorList>
    </citation>
    <scope>NUCLEOTIDE SEQUENCE [LARGE SCALE GENOMIC DNA]</scope>
    <source>
        <strain evidence="3 4">MDT2-1-1</strain>
    </source>
</reference>
<feature type="domain" description="Response regulatory" evidence="2">
    <location>
        <begin position="14"/>
        <end position="125"/>
    </location>
</feature>
<organism evidence="3 4">
    <name type="scientific">Sabulicella glaciei</name>
    <dbReference type="NCBI Taxonomy" id="2984948"/>
    <lineage>
        <taxon>Bacteria</taxon>
        <taxon>Pseudomonadati</taxon>
        <taxon>Pseudomonadota</taxon>
        <taxon>Alphaproteobacteria</taxon>
        <taxon>Acetobacterales</taxon>
        <taxon>Acetobacteraceae</taxon>
        <taxon>Sabulicella</taxon>
    </lineage>
</organism>
<dbReference type="RefSeq" id="WP_301592463.1">
    <property type="nucleotide sequence ID" value="NZ_JAPFQI010000031.1"/>
</dbReference>
<dbReference type="SMART" id="SM00448">
    <property type="entry name" value="REC"/>
    <property type="match status" value="1"/>
</dbReference>
<gene>
    <name evidence="3" type="ORF">OF850_21995</name>
</gene>
<evidence type="ECO:0000256" key="1">
    <source>
        <dbReference type="PROSITE-ProRule" id="PRU00169"/>
    </source>
</evidence>
<dbReference type="SUPFAM" id="SSF52172">
    <property type="entry name" value="CheY-like"/>
    <property type="match status" value="1"/>
</dbReference>
<evidence type="ECO:0000313" key="3">
    <source>
        <dbReference type="EMBL" id="MCW8088265.1"/>
    </source>
</evidence>
<protein>
    <submittedName>
        <fullName evidence="3">Response regulator</fullName>
    </submittedName>
</protein>
<evidence type="ECO:0000313" key="4">
    <source>
        <dbReference type="Proteomes" id="UP001526430"/>
    </source>
</evidence>
<keyword evidence="4" id="KW-1185">Reference proteome</keyword>
<dbReference type="Gene3D" id="3.40.50.2300">
    <property type="match status" value="1"/>
</dbReference>